<evidence type="ECO:0000313" key="2">
    <source>
        <dbReference type="EMBL" id="KKK78338.1"/>
    </source>
</evidence>
<dbReference type="AlphaFoldDB" id="A0A0F8YAA4"/>
<dbReference type="InterPro" id="IPR045792">
    <property type="entry name" value="DUF6036"/>
</dbReference>
<sequence>MEDYRQIVKFLSALDKKIEKKTKLYLIGGSTITLTLDRKNRTEDIDVVDVEKKITDLAGKDSELAKKFNVYIHKMYEIDFSAPKDWRDIAKPIDGLSLNNLDLRAADVHDVVLGKFARLHPKDFEDITALNKNGHINIDFLLKRLNQNTKELMNLEYKNNVKLAFELIFGNKIIFRQGQALLSKK</sequence>
<comment type="caution">
    <text evidence="2">The sequence shown here is derived from an EMBL/GenBank/DDBJ whole genome shotgun (WGS) entry which is preliminary data.</text>
</comment>
<dbReference type="Pfam" id="PF19502">
    <property type="entry name" value="DUF6036"/>
    <property type="match status" value="1"/>
</dbReference>
<name>A0A0F8YAA4_9ZZZZ</name>
<protein>
    <recommendedName>
        <fullName evidence="1">DUF6036 domain-containing protein</fullName>
    </recommendedName>
</protein>
<proteinExistence type="predicted"/>
<accession>A0A0F8YAA4</accession>
<reference evidence="2" key="1">
    <citation type="journal article" date="2015" name="Nature">
        <title>Complex archaea that bridge the gap between prokaryotes and eukaryotes.</title>
        <authorList>
            <person name="Spang A."/>
            <person name="Saw J.H."/>
            <person name="Jorgensen S.L."/>
            <person name="Zaremba-Niedzwiedzka K."/>
            <person name="Martijn J."/>
            <person name="Lind A.E."/>
            <person name="van Eijk R."/>
            <person name="Schleper C."/>
            <person name="Guy L."/>
            <person name="Ettema T.J."/>
        </authorList>
    </citation>
    <scope>NUCLEOTIDE SEQUENCE</scope>
</reference>
<evidence type="ECO:0000259" key="1">
    <source>
        <dbReference type="Pfam" id="PF19502"/>
    </source>
</evidence>
<organism evidence="2">
    <name type="scientific">marine sediment metagenome</name>
    <dbReference type="NCBI Taxonomy" id="412755"/>
    <lineage>
        <taxon>unclassified sequences</taxon>
        <taxon>metagenomes</taxon>
        <taxon>ecological metagenomes</taxon>
    </lineage>
</organism>
<dbReference type="EMBL" id="LAZR01054533">
    <property type="protein sequence ID" value="KKK78338.1"/>
    <property type="molecule type" value="Genomic_DNA"/>
</dbReference>
<feature type="domain" description="DUF6036" evidence="1">
    <location>
        <begin position="6"/>
        <end position="162"/>
    </location>
</feature>
<gene>
    <name evidence="2" type="ORF">LCGC14_2844580</name>
</gene>